<dbReference type="GO" id="GO:0003677">
    <property type="term" value="F:DNA binding"/>
    <property type="evidence" value="ECO:0007669"/>
    <property type="project" value="UniProtKB-KW"/>
</dbReference>
<dbReference type="Pfam" id="PF21445">
    <property type="entry name" value="ADDB_N"/>
    <property type="match status" value="1"/>
</dbReference>
<evidence type="ECO:0000256" key="3">
    <source>
        <dbReference type="ARBA" id="ARBA00022723"/>
    </source>
</evidence>
<evidence type="ECO:0000256" key="2">
    <source>
        <dbReference type="ARBA" id="ARBA00022722"/>
    </source>
</evidence>
<dbReference type="Pfam" id="PF12705">
    <property type="entry name" value="PDDEXK_1"/>
    <property type="match status" value="1"/>
</dbReference>
<dbReference type="GO" id="GO:0005524">
    <property type="term" value="F:ATP binding"/>
    <property type="evidence" value="ECO:0007669"/>
    <property type="project" value="UniProtKB-KW"/>
</dbReference>
<dbReference type="EMBL" id="SGJB01000016">
    <property type="protein sequence ID" value="TQQ84131.1"/>
    <property type="molecule type" value="Genomic_DNA"/>
</dbReference>
<evidence type="ECO:0000256" key="8">
    <source>
        <dbReference type="ARBA" id="ARBA00022839"/>
    </source>
</evidence>
<dbReference type="Gene3D" id="3.40.50.300">
    <property type="entry name" value="P-loop containing nucleotide triphosphate hydrolases"/>
    <property type="match status" value="4"/>
</dbReference>
<evidence type="ECO:0000313" key="17">
    <source>
        <dbReference type="Proteomes" id="UP000317863"/>
    </source>
</evidence>
<dbReference type="InterPro" id="IPR014140">
    <property type="entry name" value="DNA_helicase_suAddB"/>
</dbReference>
<evidence type="ECO:0000256" key="12">
    <source>
        <dbReference type="ARBA" id="ARBA00023125"/>
    </source>
</evidence>
<sequence length="1158" mass="134476">MGLRFILGRSGCGKTERMFKEIKNHLKTDEKTPIIILVPDQFTYEMEKRVSSLFDGDIKDKYLRVRPMGMGSLSDMILSESGGLSKVGINSSGKAMIVYRAIEKNADKMRIFKDAYKQIGFVQSISDVISEMKQFKIDSQKLMNISEDVKNENLSMKLKDIADIYSTFEDDMSTKYVDIHDRVSSMTKNIKNSSFVSGSYVYIDGFTSFTPNQYDLLGEIIKYSKETTVILTLDYPNKSGIEDMFSGSRNTYRKLKSLCEKEGFSYEPKNCINMYNEKIHRFRGNKELEHLEKNYSTYPYRMYIDETESIKIKEYRDMYQEIEKTASQIASDIRDGKYRYRDITVATRNLERYESLIKSIFSEYEIPFFINKKGDAMENPIIIMILSVLEMKRRRYGYETMFRYIKSNMTGLGHDEISELENYVIANGISGSKWFEENWNYRTGNYAFDIEESEEEIEKRNRINEIKEKVIKPIRDFDRKLSEKSRNRVSDICRYLYEFLCDIDIFGQINISIEKFRREGKLEEAARYAQVWNTVSDMLDQLVEILGDEFISLERFSRIVNLAFSEYSLKTVPPGADEVMVTGIDRMKSSDTACIYLIGTNDGVFPATAVERGLISDSDRGYITDIGVEVDKDSRAKIYDEQFLVYKALTSTSKELIVSYPVSDYEGKTMRPSIIVSRIKRIYPNVNLKSYIQENQDDMYGRENIVSPKPLFNSFVEGIRIFSEGYMKENEKDIFFDLYRYYSENQEYRNVTENSIDALDFTNQEENIDKEMTDKLYPEKTVSVSRIEKYAGCPFAYFVEYGLKASERKEYEFTAPDVGSFVHRVIEIFSKNMKRDSITWHEVDELYISIRASKIVDEMVAKIPGYILESSPKYRFLSERLKKLVSASIKIIAMQIKAGNFESEDYEAAFGRERKYPPIKVGTDRGETLELIGKIDRIDSCVDEDNRKYIRIVDYKWGDRDINLNEVYHGLQLQLIVYMNAILEGQKYSNDKVLISPDPAGMLYSRLNNPIIKTEEPISDDELEKKIFESFKMKGLLISDPKILINMDRNLLINGKSSVIRAEIKKDGTVSQRTSGVTKEQFDILRQYTKKRVSELCSGMMSGNIRIEPVKSGERNSCEFCPYSAICQFDTSIKDNKYTVIKNLTPDEVIFRMKGELE</sequence>
<dbReference type="Gene3D" id="3.90.320.10">
    <property type="match status" value="1"/>
</dbReference>
<evidence type="ECO:0000256" key="13">
    <source>
        <dbReference type="ARBA" id="ARBA00023204"/>
    </source>
</evidence>
<keyword evidence="11" id="KW-0411">Iron-sulfur</keyword>
<keyword evidence="8 16" id="KW-0269">Exonuclease</keyword>
<keyword evidence="1" id="KW-0004">4Fe-4S</keyword>
<feature type="domain" description="ATP-dependent helicase/deoxyribonuclease subunit B N-terminal" evidence="15">
    <location>
        <begin position="5"/>
        <end position="292"/>
    </location>
</feature>
<evidence type="ECO:0000259" key="14">
    <source>
        <dbReference type="Pfam" id="PF12705"/>
    </source>
</evidence>
<dbReference type="Proteomes" id="UP000317863">
    <property type="component" value="Unassembled WGS sequence"/>
</dbReference>
<dbReference type="GO" id="GO:0000724">
    <property type="term" value="P:double-strand break repair via homologous recombination"/>
    <property type="evidence" value="ECO:0007669"/>
    <property type="project" value="InterPro"/>
</dbReference>
<evidence type="ECO:0000256" key="10">
    <source>
        <dbReference type="ARBA" id="ARBA00023004"/>
    </source>
</evidence>
<dbReference type="GO" id="GO:0004386">
    <property type="term" value="F:helicase activity"/>
    <property type="evidence" value="ECO:0007669"/>
    <property type="project" value="UniProtKB-KW"/>
</dbReference>
<keyword evidence="5" id="KW-0227">DNA damage</keyword>
<dbReference type="InterPro" id="IPR027417">
    <property type="entry name" value="P-loop_NTPase"/>
</dbReference>
<dbReference type="InterPro" id="IPR038726">
    <property type="entry name" value="PDDEXK_AddAB-type"/>
</dbReference>
<dbReference type="GO" id="GO:0051539">
    <property type="term" value="F:4 iron, 4 sulfur cluster binding"/>
    <property type="evidence" value="ECO:0007669"/>
    <property type="project" value="UniProtKB-KW"/>
</dbReference>
<name>A0A544QTV5_9FIRM</name>
<keyword evidence="12" id="KW-0238">DNA-binding</keyword>
<keyword evidence="10" id="KW-0408">Iron</keyword>
<dbReference type="GO" id="GO:0004527">
    <property type="term" value="F:exonuclease activity"/>
    <property type="evidence" value="ECO:0007669"/>
    <property type="project" value="UniProtKB-KW"/>
</dbReference>
<keyword evidence="4" id="KW-0547">Nucleotide-binding</keyword>
<evidence type="ECO:0000256" key="7">
    <source>
        <dbReference type="ARBA" id="ARBA00022806"/>
    </source>
</evidence>
<dbReference type="NCBIfam" id="TIGR02773">
    <property type="entry name" value="addB_Gpos"/>
    <property type="match status" value="1"/>
</dbReference>
<dbReference type="GO" id="GO:0046872">
    <property type="term" value="F:metal ion binding"/>
    <property type="evidence" value="ECO:0007669"/>
    <property type="project" value="UniProtKB-KW"/>
</dbReference>
<accession>A0A544QTV5</accession>
<evidence type="ECO:0000256" key="5">
    <source>
        <dbReference type="ARBA" id="ARBA00022763"/>
    </source>
</evidence>
<dbReference type="PANTHER" id="PTHR30591:SF1">
    <property type="entry name" value="RECBCD ENZYME SUBUNIT RECC"/>
    <property type="match status" value="1"/>
</dbReference>
<comment type="caution">
    <text evidence="16">The sequence shown here is derived from an EMBL/GenBank/DDBJ whole genome shotgun (WGS) entry which is preliminary data.</text>
</comment>
<dbReference type="SUPFAM" id="SSF52540">
    <property type="entry name" value="P-loop containing nucleoside triphosphate hydrolases"/>
    <property type="match status" value="1"/>
</dbReference>
<evidence type="ECO:0000256" key="4">
    <source>
        <dbReference type="ARBA" id="ARBA00022741"/>
    </source>
</evidence>
<evidence type="ECO:0000256" key="6">
    <source>
        <dbReference type="ARBA" id="ARBA00022801"/>
    </source>
</evidence>
<dbReference type="PANTHER" id="PTHR30591">
    <property type="entry name" value="RECBCD ENZYME SUBUNIT RECC"/>
    <property type="match status" value="1"/>
</dbReference>
<protein>
    <submittedName>
        <fullName evidence="16">Helicase-exonuclease AddAB subunit AddB</fullName>
    </submittedName>
</protein>
<proteinExistence type="predicted"/>
<keyword evidence="9" id="KW-0067">ATP-binding</keyword>
<dbReference type="InterPro" id="IPR049035">
    <property type="entry name" value="ADDB_N"/>
</dbReference>
<keyword evidence="6" id="KW-0378">Hydrolase</keyword>
<dbReference type="OrthoDB" id="9758506at2"/>
<evidence type="ECO:0000256" key="9">
    <source>
        <dbReference type="ARBA" id="ARBA00022840"/>
    </source>
</evidence>
<evidence type="ECO:0000313" key="16">
    <source>
        <dbReference type="EMBL" id="TQQ84131.1"/>
    </source>
</evidence>
<organism evidence="16 17">
    <name type="scientific">Peptacetobacter hominis</name>
    <dbReference type="NCBI Taxonomy" id="2743610"/>
    <lineage>
        <taxon>Bacteria</taxon>
        <taxon>Bacillati</taxon>
        <taxon>Bacillota</taxon>
        <taxon>Clostridia</taxon>
        <taxon>Peptostreptococcales</taxon>
        <taxon>Peptostreptococcaceae</taxon>
        <taxon>Peptacetobacter</taxon>
    </lineage>
</organism>
<keyword evidence="2" id="KW-0540">Nuclease</keyword>
<keyword evidence="3" id="KW-0479">Metal-binding</keyword>
<feature type="domain" description="PD-(D/E)XK endonuclease-like" evidence="14">
    <location>
        <begin position="781"/>
        <end position="1128"/>
    </location>
</feature>
<keyword evidence="7 16" id="KW-0347">Helicase</keyword>
<reference evidence="16 17" key="1">
    <citation type="submission" date="2019-02" db="EMBL/GenBank/DDBJ databases">
        <title>Peptostreptococcaceae bacterium ZHW00191 nov., a new bacterium isolated from the human gut.</title>
        <authorList>
            <person name="Zhou H.-W."/>
            <person name="Chen X.-J."/>
        </authorList>
    </citation>
    <scope>NUCLEOTIDE SEQUENCE [LARGE SCALE GENOMIC DNA]</scope>
    <source>
        <strain evidence="16 17">ZHW00191</strain>
    </source>
</reference>
<evidence type="ECO:0000256" key="1">
    <source>
        <dbReference type="ARBA" id="ARBA00022485"/>
    </source>
</evidence>
<keyword evidence="17" id="KW-1185">Reference proteome</keyword>
<dbReference type="InterPro" id="IPR011604">
    <property type="entry name" value="PDDEXK-like_dom_sf"/>
</dbReference>
<evidence type="ECO:0000259" key="15">
    <source>
        <dbReference type="Pfam" id="PF21445"/>
    </source>
</evidence>
<dbReference type="AlphaFoldDB" id="A0A544QTV5"/>
<gene>
    <name evidence="16" type="primary">addB</name>
    <name evidence="16" type="ORF">EXD82_08250</name>
</gene>
<keyword evidence="13" id="KW-0234">DNA repair</keyword>
<evidence type="ECO:0000256" key="11">
    <source>
        <dbReference type="ARBA" id="ARBA00023014"/>
    </source>
</evidence>